<dbReference type="AlphaFoldDB" id="A0AAD7W4T1"/>
<protein>
    <submittedName>
        <fullName evidence="1">Uncharacterized protein</fullName>
    </submittedName>
</protein>
<evidence type="ECO:0000313" key="1">
    <source>
        <dbReference type="EMBL" id="KAJ8383458.1"/>
    </source>
</evidence>
<evidence type="ECO:0000313" key="2">
    <source>
        <dbReference type="Proteomes" id="UP001221898"/>
    </source>
</evidence>
<reference evidence="1" key="1">
    <citation type="journal article" date="2023" name="Science">
        <title>Genome structures resolve the early diversification of teleost fishes.</title>
        <authorList>
            <person name="Parey E."/>
            <person name="Louis A."/>
            <person name="Montfort J."/>
            <person name="Bouchez O."/>
            <person name="Roques C."/>
            <person name="Iampietro C."/>
            <person name="Lluch J."/>
            <person name="Castinel A."/>
            <person name="Donnadieu C."/>
            <person name="Desvignes T."/>
            <person name="Floi Bucao C."/>
            <person name="Jouanno E."/>
            <person name="Wen M."/>
            <person name="Mejri S."/>
            <person name="Dirks R."/>
            <person name="Jansen H."/>
            <person name="Henkel C."/>
            <person name="Chen W.J."/>
            <person name="Zahm M."/>
            <person name="Cabau C."/>
            <person name="Klopp C."/>
            <person name="Thompson A.W."/>
            <person name="Robinson-Rechavi M."/>
            <person name="Braasch I."/>
            <person name="Lecointre G."/>
            <person name="Bobe J."/>
            <person name="Postlethwait J.H."/>
            <person name="Berthelot C."/>
            <person name="Roest Crollius H."/>
            <person name="Guiguen Y."/>
        </authorList>
    </citation>
    <scope>NUCLEOTIDE SEQUENCE</scope>
    <source>
        <strain evidence="1">NC1722</strain>
    </source>
</reference>
<accession>A0AAD7W4T1</accession>
<name>A0AAD7W4T1_9TELE</name>
<organism evidence="1 2">
    <name type="scientific">Aldrovandia affinis</name>
    <dbReference type="NCBI Taxonomy" id="143900"/>
    <lineage>
        <taxon>Eukaryota</taxon>
        <taxon>Metazoa</taxon>
        <taxon>Chordata</taxon>
        <taxon>Craniata</taxon>
        <taxon>Vertebrata</taxon>
        <taxon>Euteleostomi</taxon>
        <taxon>Actinopterygii</taxon>
        <taxon>Neopterygii</taxon>
        <taxon>Teleostei</taxon>
        <taxon>Notacanthiformes</taxon>
        <taxon>Halosauridae</taxon>
        <taxon>Aldrovandia</taxon>
    </lineage>
</organism>
<proteinExistence type="predicted"/>
<sequence length="78" mass="9196">MFYSYCKLPEGREMSNRDKMAERLKITACYLILHGTGSLQTAWRDRAGYVCLWEKLEREKKTMRNSVIISSIYRSAHC</sequence>
<comment type="caution">
    <text evidence="1">The sequence shown here is derived from an EMBL/GenBank/DDBJ whole genome shotgun (WGS) entry which is preliminary data.</text>
</comment>
<dbReference type="EMBL" id="JAINUG010000293">
    <property type="protein sequence ID" value="KAJ8383458.1"/>
    <property type="molecule type" value="Genomic_DNA"/>
</dbReference>
<gene>
    <name evidence="1" type="ORF">AAFF_G00220540</name>
</gene>
<dbReference type="Proteomes" id="UP001221898">
    <property type="component" value="Unassembled WGS sequence"/>
</dbReference>
<keyword evidence="2" id="KW-1185">Reference proteome</keyword>